<keyword evidence="1" id="KW-0732">Signal</keyword>
<dbReference type="AlphaFoldDB" id="C8RZ36"/>
<reference evidence="2 3" key="1">
    <citation type="submission" date="2009-08" db="EMBL/GenBank/DDBJ databases">
        <title>The draft genome of Rhodobacter sp. SW2.</title>
        <authorList>
            <consortium name="US DOE Joint Genome Institute (JGI-PGF)"/>
            <person name="Lucas S."/>
            <person name="Copeland A."/>
            <person name="Lapidus A."/>
            <person name="Glavina del Rio T."/>
            <person name="Tice H."/>
            <person name="Bruce D."/>
            <person name="Goodwin L."/>
            <person name="Pitluck S."/>
            <person name="Larimer F."/>
            <person name="Land M.L."/>
            <person name="Hauser L."/>
            <person name="Emerson D."/>
        </authorList>
    </citation>
    <scope>NUCLEOTIDE SEQUENCE [LARGE SCALE GENOMIC DNA]</scope>
    <source>
        <strain evidence="2 3">SW2</strain>
    </source>
</reference>
<gene>
    <name evidence="2" type="ORF">Rsw2DRAFT_1064</name>
</gene>
<name>C8RZ36_9RHOB</name>
<protein>
    <recommendedName>
        <fullName evidence="4">Twin-arginine translocation pathway signal</fullName>
    </recommendedName>
</protein>
<sequence>MTSRRSVLAGLAALAVARPGAAALPRPLLGTTRWPHDVTLKAMGQVQRFLAEECDMSAPMILGGVPWADAVSGNFSAVLQGELSWKAPAGHKVLLSLGALDTLRRGLAPLSACAKTSRCHPTGPTVPSTTRR</sequence>
<keyword evidence="3" id="KW-1185">Reference proteome</keyword>
<proteinExistence type="predicted"/>
<dbReference type="EMBL" id="ACYY01000005">
    <property type="protein sequence ID" value="EEW25993.1"/>
    <property type="molecule type" value="Genomic_DNA"/>
</dbReference>
<accession>C8RZ36</accession>
<dbReference type="Proteomes" id="UP000010121">
    <property type="component" value="Unassembled WGS sequence"/>
</dbReference>
<dbReference type="RefSeq" id="WP_008028804.1">
    <property type="nucleotide sequence ID" value="NZ_ACYY01000005.1"/>
</dbReference>
<dbReference type="STRING" id="371731.Rsw2DRAFT_1064"/>
<dbReference type="PROSITE" id="PS51318">
    <property type="entry name" value="TAT"/>
    <property type="match status" value="1"/>
</dbReference>
<evidence type="ECO:0000313" key="2">
    <source>
        <dbReference type="EMBL" id="EEW25993.1"/>
    </source>
</evidence>
<organism evidence="2 3">
    <name type="scientific">Rhodobacter ferrooxidans</name>
    <dbReference type="NCBI Taxonomy" id="371731"/>
    <lineage>
        <taxon>Bacteria</taxon>
        <taxon>Pseudomonadati</taxon>
        <taxon>Pseudomonadota</taxon>
        <taxon>Alphaproteobacteria</taxon>
        <taxon>Rhodobacterales</taxon>
        <taxon>Rhodobacter group</taxon>
        <taxon>Rhodobacter</taxon>
    </lineage>
</organism>
<evidence type="ECO:0008006" key="4">
    <source>
        <dbReference type="Google" id="ProtNLM"/>
    </source>
</evidence>
<dbReference type="InterPro" id="IPR006311">
    <property type="entry name" value="TAT_signal"/>
</dbReference>
<feature type="signal peptide" evidence="1">
    <location>
        <begin position="1"/>
        <end position="22"/>
    </location>
</feature>
<feature type="chain" id="PRO_5002991975" description="Twin-arginine translocation pathway signal" evidence="1">
    <location>
        <begin position="23"/>
        <end position="132"/>
    </location>
</feature>
<comment type="caution">
    <text evidence="2">The sequence shown here is derived from an EMBL/GenBank/DDBJ whole genome shotgun (WGS) entry which is preliminary data.</text>
</comment>
<evidence type="ECO:0000256" key="1">
    <source>
        <dbReference type="SAM" id="SignalP"/>
    </source>
</evidence>
<evidence type="ECO:0000313" key="3">
    <source>
        <dbReference type="Proteomes" id="UP000010121"/>
    </source>
</evidence>